<dbReference type="Proteomes" id="UP000031668">
    <property type="component" value="Unassembled WGS sequence"/>
</dbReference>
<evidence type="ECO:0000313" key="1">
    <source>
        <dbReference type="EMBL" id="KII75048.1"/>
    </source>
</evidence>
<keyword evidence="2" id="KW-1185">Reference proteome</keyword>
<reference evidence="1 2" key="1">
    <citation type="journal article" date="2014" name="Genome Biol. Evol.">
        <title>The genome of the myxosporean Thelohanellus kitauei shows adaptations to nutrient acquisition within its fish host.</title>
        <authorList>
            <person name="Yang Y."/>
            <person name="Xiong J."/>
            <person name="Zhou Z."/>
            <person name="Huo F."/>
            <person name="Miao W."/>
            <person name="Ran C."/>
            <person name="Liu Y."/>
            <person name="Zhang J."/>
            <person name="Feng J."/>
            <person name="Wang M."/>
            <person name="Wang M."/>
            <person name="Wang L."/>
            <person name="Yao B."/>
        </authorList>
    </citation>
    <scope>NUCLEOTIDE SEQUENCE [LARGE SCALE GENOMIC DNA]</scope>
    <source>
        <strain evidence="1">Wuqing</strain>
    </source>
</reference>
<organism evidence="1 2">
    <name type="scientific">Thelohanellus kitauei</name>
    <name type="common">Myxosporean</name>
    <dbReference type="NCBI Taxonomy" id="669202"/>
    <lineage>
        <taxon>Eukaryota</taxon>
        <taxon>Metazoa</taxon>
        <taxon>Cnidaria</taxon>
        <taxon>Myxozoa</taxon>
        <taxon>Myxosporea</taxon>
        <taxon>Bivalvulida</taxon>
        <taxon>Platysporina</taxon>
        <taxon>Myxobolidae</taxon>
        <taxon>Thelohanellus</taxon>
    </lineage>
</organism>
<protein>
    <submittedName>
        <fullName evidence="1">Uncharacterized protein</fullName>
    </submittedName>
</protein>
<accession>A0A0C2JZE7</accession>
<proteinExistence type="predicted"/>
<dbReference type="EMBL" id="JWZT01000052">
    <property type="protein sequence ID" value="KII75048.1"/>
    <property type="molecule type" value="Genomic_DNA"/>
</dbReference>
<dbReference type="AlphaFoldDB" id="A0A0C2JZE7"/>
<gene>
    <name evidence="1" type="ORF">RF11_05402</name>
</gene>
<comment type="caution">
    <text evidence="1">The sequence shown here is derived from an EMBL/GenBank/DDBJ whole genome shotgun (WGS) entry which is preliminary data.</text>
</comment>
<sequence length="101" mass="12275">MKIKSVKVLRSHEESWRSKNYDYEFVECKSLVLKTETMSELIKSSFHTLIVEESMDIFFLQMLILYFKFWAETEFLQNHIGSNCEVDLIQTRLYFDRNEKF</sequence>
<evidence type="ECO:0000313" key="2">
    <source>
        <dbReference type="Proteomes" id="UP000031668"/>
    </source>
</evidence>
<name>A0A0C2JZE7_THEKT</name>